<proteinExistence type="predicted"/>
<sequence>MSRTDSQLVSLSTETTSPTYITDPDAFRPYVEAADKHLFVHRERADGVPGVVEVTDVADLERTDWTVNGFAITGRFDREAFDDELSVAVDEVLARTPLRAADFPVSFFKVIAVDPSMRSRGIGTELGAKAVAPLFADPPALVVAWVRENPANRRLVDQYANSRVATFEGYFGEEWDCPECGFDAECTCDVELYAYFGDERDQAVYAANAGATVE</sequence>
<evidence type="ECO:0000313" key="2">
    <source>
        <dbReference type="Proteomes" id="UP001057580"/>
    </source>
</evidence>
<dbReference type="AlphaFoldDB" id="A0A9E7U7N2"/>
<keyword evidence="2" id="KW-1185">Reference proteome</keyword>
<dbReference type="Proteomes" id="UP001057580">
    <property type="component" value="Chromosome"/>
</dbReference>
<dbReference type="KEGG" id="ssai:N0B31_16605"/>
<dbReference type="EMBL" id="CP104003">
    <property type="protein sequence ID" value="UWM53746.1"/>
    <property type="molecule type" value="Genomic_DNA"/>
</dbReference>
<accession>A0A9E7U7N2</accession>
<organism evidence="1 2">
    <name type="scientific">Salinirubellus salinus</name>
    <dbReference type="NCBI Taxonomy" id="1364945"/>
    <lineage>
        <taxon>Archaea</taxon>
        <taxon>Methanobacteriati</taxon>
        <taxon>Methanobacteriota</taxon>
        <taxon>Stenosarchaea group</taxon>
        <taxon>Halobacteria</taxon>
        <taxon>Halobacteriales</taxon>
        <taxon>Natronomonadaceae</taxon>
        <taxon>Salinirubellus</taxon>
    </lineage>
</organism>
<dbReference type="SUPFAM" id="SSF55729">
    <property type="entry name" value="Acyl-CoA N-acyltransferases (Nat)"/>
    <property type="match status" value="1"/>
</dbReference>
<gene>
    <name evidence="1" type="ORF">N0B31_16605</name>
</gene>
<evidence type="ECO:0000313" key="1">
    <source>
        <dbReference type="EMBL" id="UWM53746.1"/>
    </source>
</evidence>
<dbReference type="InterPro" id="IPR016181">
    <property type="entry name" value="Acyl_CoA_acyltransferase"/>
</dbReference>
<protein>
    <submittedName>
        <fullName evidence="1">Uncharacterized protein</fullName>
    </submittedName>
</protein>
<dbReference type="Gene3D" id="3.40.630.30">
    <property type="match status" value="1"/>
</dbReference>
<name>A0A9E7U7N2_9EURY</name>
<dbReference type="GeneID" id="74944077"/>
<dbReference type="RefSeq" id="WP_260592740.1">
    <property type="nucleotide sequence ID" value="NZ_CP104003.1"/>
</dbReference>
<reference evidence="1" key="1">
    <citation type="submission" date="2022-09" db="EMBL/GenBank/DDBJ databases">
        <title>Diverse halophilic archaea isolated from saline environments.</title>
        <authorList>
            <person name="Cui H.-L."/>
        </authorList>
    </citation>
    <scope>NUCLEOTIDE SEQUENCE</scope>
    <source>
        <strain evidence="1">ZS-35-S2</strain>
    </source>
</reference>